<dbReference type="AlphaFoldDB" id="A0A371YJK2"/>
<dbReference type="CDD" id="cd08054">
    <property type="entry name" value="gp6"/>
    <property type="match status" value="1"/>
</dbReference>
<name>A0A371YJK2_9GAMM</name>
<dbReference type="OrthoDB" id="8452319at2"/>
<evidence type="ECO:0000313" key="4">
    <source>
        <dbReference type="Proteomes" id="UP001595455"/>
    </source>
</evidence>
<evidence type="ECO:0000313" key="3">
    <source>
        <dbReference type="Proteomes" id="UP000240957"/>
    </source>
</evidence>
<organism evidence="2 3">
    <name type="scientific">Acinetobacter sichuanensis</name>
    <dbReference type="NCBI Taxonomy" id="2136183"/>
    <lineage>
        <taxon>Bacteria</taxon>
        <taxon>Pseudomonadati</taxon>
        <taxon>Pseudomonadota</taxon>
        <taxon>Gammaproteobacteria</taxon>
        <taxon>Moraxellales</taxon>
        <taxon>Moraxellaceae</taxon>
        <taxon>Acinetobacter</taxon>
    </lineage>
</organism>
<reference evidence="2 3" key="2">
    <citation type="submission" date="2018-08" db="EMBL/GenBank/DDBJ databases">
        <title>The draft genome of Acinetobacter sichuanensis strain WCHAc060041.</title>
        <authorList>
            <person name="Qin J."/>
            <person name="Feng Y."/>
            <person name="Zong Z."/>
        </authorList>
    </citation>
    <scope>NUCLEOTIDE SEQUENCE [LARGE SCALE GENOMIC DNA]</scope>
    <source>
        <strain evidence="2 3">WCHAc060041</strain>
    </source>
</reference>
<dbReference type="Proteomes" id="UP000240957">
    <property type="component" value="Unassembled WGS sequence"/>
</dbReference>
<comment type="caution">
    <text evidence="2">The sequence shown here is derived from an EMBL/GenBank/DDBJ whole genome shotgun (WGS) entry which is preliminary data.</text>
</comment>
<dbReference type="EMBL" id="JBHRSF010000051">
    <property type="protein sequence ID" value="MFC2996055.1"/>
    <property type="molecule type" value="Genomic_DNA"/>
</dbReference>
<reference evidence="4" key="3">
    <citation type="journal article" date="2019" name="Int. J. Syst. Evol. Microbiol.">
        <title>The Global Catalogue of Microorganisms (GCM) 10K type strain sequencing project: providing services to taxonomists for standard genome sequencing and annotation.</title>
        <authorList>
            <consortium name="The Broad Institute Genomics Platform"/>
            <consortium name="The Broad Institute Genome Sequencing Center for Infectious Disease"/>
            <person name="Wu L."/>
            <person name="Ma J."/>
        </authorList>
    </citation>
    <scope>NUCLEOTIDE SEQUENCE [LARGE SCALE GENOMIC DNA]</scope>
    <source>
        <strain evidence="4">KCTC 62575</strain>
    </source>
</reference>
<keyword evidence="4" id="KW-1185">Reference proteome</keyword>
<dbReference type="Pfam" id="PF05135">
    <property type="entry name" value="Phage_connect_1"/>
    <property type="match status" value="1"/>
</dbReference>
<dbReference type="Proteomes" id="UP001595455">
    <property type="component" value="Unassembled WGS sequence"/>
</dbReference>
<protein>
    <submittedName>
        <fullName evidence="1 2">Head-tail connector protein</fullName>
    </submittedName>
</protein>
<dbReference type="InterPro" id="IPR006450">
    <property type="entry name" value="Phage_HK97_gp6-like"/>
</dbReference>
<accession>A0A371YJK2</accession>
<dbReference type="RefSeq" id="WP_107010051.1">
    <property type="nucleotide sequence ID" value="NZ_JBHRSF010000051.1"/>
</dbReference>
<reference evidence="1" key="1">
    <citation type="journal article" date="2014" name="Int. J. Syst. Evol. Microbiol.">
        <title>Complete genome of a new Firmicutes species belonging to the dominant human colonic microbiota ('Ruminococcus bicirculans') reveals two chromosomes and a selective capacity to utilize plant glucans.</title>
        <authorList>
            <consortium name="NISC Comparative Sequencing Program"/>
            <person name="Wegmann U."/>
            <person name="Louis P."/>
            <person name="Goesmann A."/>
            <person name="Henrissat B."/>
            <person name="Duncan S.H."/>
            <person name="Flint H.J."/>
        </authorList>
    </citation>
    <scope>NUCLEOTIDE SEQUENCE</scope>
    <source>
        <strain evidence="1">KCTC 62575</strain>
    </source>
</reference>
<reference evidence="1" key="4">
    <citation type="submission" date="2024-09" db="EMBL/GenBank/DDBJ databases">
        <authorList>
            <person name="Sun Q."/>
            <person name="Mori K."/>
        </authorList>
    </citation>
    <scope>NUCLEOTIDE SEQUENCE</scope>
    <source>
        <strain evidence="1">KCTC 62575</strain>
    </source>
</reference>
<dbReference type="EMBL" id="PYIX02000069">
    <property type="protein sequence ID" value="RFC81641.1"/>
    <property type="molecule type" value="Genomic_DNA"/>
</dbReference>
<gene>
    <name evidence="1" type="ORF">ACFODO_12415</name>
    <name evidence="2" type="ORF">C9E89_020745</name>
</gene>
<dbReference type="InterPro" id="IPR021146">
    <property type="entry name" value="Phage_gp6-like_head-tail"/>
</dbReference>
<dbReference type="NCBIfam" id="TIGR01560">
    <property type="entry name" value="put_DNA_pack"/>
    <property type="match status" value="1"/>
</dbReference>
<evidence type="ECO:0000313" key="2">
    <source>
        <dbReference type="EMBL" id="RFC81641.1"/>
    </source>
</evidence>
<proteinExistence type="predicted"/>
<sequence length="106" mass="12357">MNQFLTLEQVKLHLKVDHDDEDSDIEALIDASFIAFEESTNRKLYPENEAIPKDVKNGIHISDAIIQGAKLLIGHWYRNRETTGNLQNLPFATEWLWRRHRFVNVG</sequence>
<evidence type="ECO:0000313" key="1">
    <source>
        <dbReference type="EMBL" id="MFC2996055.1"/>
    </source>
</evidence>
<dbReference type="Gene3D" id="1.10.3230.30">
    <property type="entry name" value="Phage gp6-like head-tail connector protein"/>
    <property type="match status" value="1"/>
</dbReference>